<reference evidence="13" key="1">
    <citation type="submission" date="2021-04" db="EMBL/GenBank/DDBJ databases">
        <authorList>
            <consortium name="Molecular Ecology Group"/>
        </authorList>
    </citation>
    <scope>NUCLEOTIDE SEQUENCE</scope>
</reference>
<proteinExistence type="inferred from homology"/>
<keyword evidence="4" id="KW-0645">Protease</keyword>
<feature type="non-terminal residue" evidence="13">
    <location>
        <position position="1"/>
    </location>
</feature>
<dbReference type="GO" id="GO:0006508">
    <property type="term" value="P:proteolysis"/>
    <property type="evidence" value="ECO:0007669"/>
    <property type="project" value="UniProtKB-KW"/>
</dbReference>
<evidence type="ECO:0000313" key="13">
    <source>
        <dbReference type="EMBL" id="CAG5124664.1"/>
    </source>
</evidence>
<evidence type="ECO:0000259" key="11">
    <source>
        <dbReference type="Pfam" id="PF01433"/>
    </source>
</evidence>
<accession>A0A8S3Z5G1</accession>
<dbReference type="Pfam" id="PF01433">
    <property type="entry name" value="Peptidase_M1"/>
    <property type="match status" value="1"/>
</dbReference>
<dbReference type="PRINTS" id="PR00756">
    <property type="entry name" value="ALADIPTASE"/>
</dbReference>
<dbReference type="GO" id="GO:0005737">
    <property type="term" value="C:cytoplasm"/>
    <property type="evidence" value="ECO:0007669"/>
    <property type="project" value="UniProtKB-SubCell"/>
</dbReference>
<feature type="active site" description="Proton donor" evidence="9">
    <location>
        <position position="379"/>
    </location>
</feature>
<keyword evidence="5 10" id="KW-0479">Metal-binding</keyword>
<keyword evidence="3" id="KW-0963">Cytoplasm</keyword>
<dbReference type="OrthoDB" id="79562at2759"/>
<evidence type="ECO:0000256" key="10">
    <source>
        <dbReference type="PIRSR" id="PIRSR634015-3"/>
    </source>
</evidence>
<dbReference type="CDD" id="cd09599">
    <property type="entry name" value="M1_LTA4H"/>
    <property type="match status" value="1"/>
</dbReference>
<keyword evidence="8" id="KW-0482">Metalloprotease</keyword>
<feature type="binding site" evidence="10">
    <location>
        <position position="291"/>
    </location>
    <ligand>
        <name>Zn(2+)</name>
        <dbReference type="ChEBI" id="CHEBI:29105"/>
        <note>catalytic</note>
    </ligand>
</feature>
<dbReference type="PANTHER" id="PTHR45726:SF3">
    <property type="entry name" value="LEUKOTRIENE A-4 HYDROLASE"/>
    <property type="match status" value="1"/>
</dbReference>
<comment type="cofactor">
    <cofactor evidence="10">
        <name>Zn(2+)</name>
        <dbReference type="ChEBI" id="CHEBI:29105"/>
    </cofactor>
    <text evidence="10">Binds 1 zinc ion per subunit.</text>
</comment>
<dbReference type="InterPro" id="IPR045357">
    <property type="entry name" value="Aminopeptidase_N-like_N"/>
</dbReference>
<dbReference type="Gene3D" id="3.30.2010.30">
    <property type="match status" value="1"/>
</dbReference>
<dbReference type="Gene3D" id="1.10.390.10">
    <property type="entry name" value="Neutral Protease Domain 2"/>
    <property type="match status" value="1"/>
</dbReference>
<keyword evidence="14" id="KW-1185">Reference proteome</keyword>
<dbReference type="GO" id="GO:0070006">
    <property type="term" value="F:metalloaminopeptidase activity"/>
    <property type="evidence" value="ECO:0007669"/>
    <property type="project" value="TreeGrafter"/>
</dbReference>
<feature type="domain" description="Peptidase M1 membrane alanine aminopeptidase" evidence="11">
    <location>
        <begin position="232"/>
        <end position="426"/>
    </location>
</feature>
<evidence type="ECO:0000313" key="14">
    <source>
        <dbReference type="Proteomes" id="UP000678393"/>
    </source>
</evidence>
<evidence type="ECO:0008006" key="15">
    <source>
        <dbReference type="Google" id="ProtNLM"/>
    </source>
</evidence>
<evidence type="ECO:0000256" key="9">
    <source>
        <dbReference type="PIRSR" id="PIRSR634015-1"/>
    </source>
</evidence>
<dbReference type="InterPro" id="IPR001930">
    <property type="entry name" value="Peptidase_M1"/>
</dbReference>
<evidence type="ECO:0000256" key="1">
    <source>
        <dbReference type="ARBA" id="ARBA00004496"/>
    </source>
</evidence>
<evidence type="ECO:0000256" key="5">
    <source>
        <dbReference type="ARBA" id="ARBA00022723"/>
    </source>
</evidence>
<dbReference type="FunFam" id="1.10.390.10:FF:000003">
    <property type="entry name" value="Leukotriene A(4) hydrolase"/>
    <property type="match status" value="1"/>
</dbReference>
<evidence type="ECO:0000256" key="8">
    <source>
        <dbReference type="ARBA" id="ARBA00023049"/>
    </source>
</evidence>
<dbReference type="Proteomes" id="UP000678393">
    <property type="component" value="Unassembled WGS sequence"/>
</dbReference>
<dbReference type="PANTHER" id="PTHR45726">
    <property type="entry name" value="LEUKOTRIENE A-4 HYDROLASE"/>
    <property type="match status" value="1"/>
</dbReference>
<evidence type="ECO:0000256" key="7">
    <source>
        <dbReference type="ARBA" id="ARBA00022833"/>
    </source>
</evidence>
<name>A0A8S3Z5G1_9EUPU</name>
<dbReference type="Gene3D" id="2.60.40.1730">
    <property type="entry name" value="tricorn interacting facor f3 domain"/>
    <property type="match status" value="1"/>
</dbReference>
<protein>
    <recommendedName>
        <fullName evidence="15">Peptidase M1 leukotriene A4 hydrolase/aminopeptidase C-terminal domain-containing protein</fullName>
    </recommendedName>
</protein>
<comment type="caution">
    <text evidence="13">The sequence shown here is derived from an EMBL/GenBank/DDBJ whole genome shotgun (WGS) entry which is preliminary data.</text>
</comment>
<dbReference type="InterPro" id="IPR027268">
    <property type="entry name" value="Peptidase_M4/M1_CTD_sf"/>
</dbReference>
<feature type="domain" description="Aminopeptidase N-like N-terminal" evidence="12">
    <location>
        <begin position="23"/>
        <end position="196"/>
    </location>
</feature>
<organism evidence="13 14">
    <name type="scientific">Candidula unifasciata</name>
    <dbReference type="NCBI Taxonomy" id="100452"/>
    <lineage>
        <taxon>Eukaryota</taxon>
        <taxon>Metazoa</taxon>
        <taxon>Spiralia</taxon>
        <taxon>Lophotrochozoa</taxon>
        <taxon>Mollusca</taxon>
        <taxon>Gastropoda</taxon>
        <taxon>Heterobranchia</taxon>
        <taxon>Euthyneura</taxon>
        <taxon>Panpulmonata</taxon>
        <taxon>Eupulmonata</taxon>
        <taxon>Stylommatophora</taxon>
        <taxon>Helicina</taxon>
        <taxon>Helicoidea</taxon>
        <taxon>Geomitridae</taxon>
        <taxon>Candidula</taxon>
    </lineage>
</organism>
<evidence type="ECO:0000259" key="12">
    <source>
        <dbReference type="Pfam" id="PF17900"/>
    </source>
</evidence>
<evidence type="ECO:0000256" key="4">
    <source>
        <dbReference type="ARBA" id="ARBA00022670"/>
    </source>
</evidence>
<dbReference type="InterPro" id="IPR014782">
    <property type="entry name" value="Peptidase_M1_dom"/>
</dbReference>
<comment type="subcellular location">
    <subcellularLocation>
        <location evidence="1">Cytoplasm</location>
    </subcellularLocation>
</comment>
<dbReference type="SUPFAM" id="SSF55486">
    <property type="entry name" value="Metalloproteases ('zincins'), catalytic domain"/>
    <property type="match status" value="1"/>
</dbReference>
<gene>
    <name evidence="13" type="ORF">CUNI_LOCUS10222</name>
</gene>
<dbReference type="Pfam" id="PF17900">
    <property type="entry name" value="Peptidase_M1_N"/>
    <property type="match status" value="1"/>
</dbReference>
<sequence length="537" mass="60910">MKLHAESVQDVASASNFFEVKTRHLHLDLTVNFEAREIRAWAELTLVSLRDDLQTVFLDSHDTLTISEVKVKATGQATFSVQPFANYGSQLVVTLYFYHFCRVQNLFFTSNSIGICLVHKVKPFLYTQGQSVLNRSFFPCQDTPAVKATYSAVVSVPDGFTAVMSANKSSSGKRSNRELSTNCVFFEQTNPVPAYLVALAVGDLQSASIGPRSHVWAEPSVLERAQAEFKDVVEDFLQTGERLFGEYVWGKYDILVMPPSFPYGGMENPCLTFVTPCIIVGDKSLTDVVIHEITHSWFGNLVTNVNWSEFWLNEGFTMYGQRRIEEELYGKAAMCLEALSGQALLRRHIEQDPAGPLTKLRVIIEKGVDPDDTYNETPYEKGFSFVCYLQSLVGDVHKFDEFLKAYIQEFKFKSIVAEDLFDFFLNYFPHLRDQRVHEKPGFEFVNTWLNAPGWPPFSPDLSTHEELSAPAKQAAELFSQKQDIEDLSGRVPDFESWGTYKIIHFLDILSERSPLAPEKIRQLLQHCPYLSASRNAE</sequence>
<dbReference type="EMBL" id="CAJHNH020001835">
    <property type="protein sequence ID" value="CAG5124664.1"/>
    <property type="molecule type" value="Genomic_DNA"/>
</dbReference>
<dbReference type="InterPro" id="IPR034015">
    <property type="entry name" value="M1_LTA4H"/>
</dbReference>
<keyword evidence="7 10" id="KW-0862">Zinc</keyword>
<dbReference type="InterPro" id="IPR049980">
    <property type="entry name" value="LTA4H_cat"/>
</dbReference>
<evidence type="ECO:0000256" key="3">
    <source>
        <dbReference type="ARBA" id="ARBA00022490"/>
    </source>
</evidence>
<evidence type="ECO:0000256" key="2">
    <source>
        <dbReference type="ARBA" id="ARBA00010136"/>
    </source>
</evidence>
<feature type="binding site" evidence="10">
    <location>
        <position position="314"/>
    </location>
    <ligand>
        <name>Zn(2+)</name>
        <dbReference type="ChEBI" id="CHEBI:29105"/>
        <note>catalytic</note>
    </ligand>
</feature>
<dbReference type="GO" id="GO:0008270">
    <property type="term" value="F:zinc ion binding"/>
    <property type="evidence" value="ECO:0007669"/>
    <property type="project" value="InterPro"/>
</dbReference>
<dbReference type="AlphaFoldDB" id="A0A8S3Z5G1"/>
<feature type="active site" description="Proton acceptor" evidence="9">
    <location>
        <position position="292"/>
    </location>
</feature>
<keyword evidence="6" id="KW-0378">Hydrolase</keyword>
<dbReference type="InterPro" id="IPR042097">
    <property type="entry name" value="Aminopeptidase_N-like_N_sf"/>
</dbReference>
<evidence type="ECO:0000256" key="6">
    <source>
        <dbReference type="ARBA" id="ARBA00022801"/>
    </source>
</evidence>
<dbReference type="SUPFAM" id="SSF63737">
    <property type="entry name" value="Leukotriene A4 hydrolase N-terminal domain"/>
    <property type="match status" value="1"/>
</dbReference>
<feature type="binding site" evidence="10">
    <location>
        <position position="295"/>
    </location>
    <ligand>
        <name>Zn(2+)</name>
        <dbReference type="ChEBI" id="CHEBI:29105"/>
        <note>catalytic</note>
    </ligand>
</feature>
<comment type="similarity">
    <text evidence="2">Belongs to the peptidase M1 family.</text>
</comment>
<dbReference type="FunFam" id="3.30.2010.30:FF:000001">
    <property type="entry name" value="Leukotriene A(4) hydrolase"/>
    <property type="match status" value="1"/>
</dbReference>